<dbReference type="GO" id="GO:0031460">
    <property type="term" value="P:glycine betaine transport"/>
    <property type="evidence" value="ECO:0007669"/>
    <property type="project" value="InterPro"/>
</dbReference>
<dbReference type="Pfam" id="PF00571">
    <property type="entry name" value="CBS"/>
    <property type="match status" value="2"/>
</dbReference>
<keyword evidence="8" id="KW-1003">Cell membrane</keyword>
<keyword evidence="3 8" id="KW-0547">Nucleotide-binding</keyword>
<dbReference type="SUPFAM" id="SSF54631">
    <property type="entry name" value="CBS-domain pair"/>
    <property type="match status" value="1"/>
</dbReference>
<dbReference type="GO" id="GO:0006865">
    <property type="term" value="P:amino acid transport"/>
    <property type="evidence" value="ECO:0007669"/>
    <property type="project" value="UniProtKB-UniRule"/>
</dbReference>
<dbReference type="EC" id="7.6.2.9" evidence="8"/>
<dbReference type="EMBL" id="CP071182">
    <property type="protein sequence ID" value="QSO50029.1"/>
    <property type="molecule type" value="Genomic_DNA"/>
</dbReference>
<sequence>MQMLHQGMDKNQIREKTGANVGVNRATFHIERGELFVIMGLSGSGKSTLLRCLNRLIEPTAGSIVIEGTDILKLGKPELLRFRQQKMAMVFQQFALFPHRTVEENVAFGLEIQGVSKEERLKVAREQLALVGLDGYGAQYPDELSGGMQQRVGLARALANNPDILLMDEAFSALDPLIRDDMQNELLNLQSQLKKTIVFITHDLNEALKLGDRIALMKDGEVVQIGTPEEIVSQPANDYVARFVRGVDLTKVLVAEDVMKRPTPLLRAKDGPHVALRILRDAGLSSGFVVDEQRHLQGIVSASHLASAIQEKRNWIADVTTADVTTVKPAEPLESLFQLVVDSPYPLAVVDDEGVLLGLILKSSILEALASQQGGEQVVAETTAG</sequence>
<proteinExistence type="inferred from homology"/>
<evidence type="ECO:0000256" key="6">
    <source>
        <dbReference type="ARBA" id="ARBA00023122"/>
    </source>
</evidence>
<dbReference type="GO" id="GO:0005524">
    <property type="term" value="F:ATP binding"/>
    <property type="evidence" value="ECO:0007669"/>
    <property type="project" value="UniProtKB-UniRule"/>
</dbReference>
<dbReference type="InterPro" id="IPR003593">
    <property type="entry name" value="AAA+_ATPase"/>
</dbReference>
<organism evidence="11 12">
    <name type="scientific">Alicyclobacillus mengziensis</name>
    <dbReference type="NCBI Taxonomy" id="2931921"/>
    <lineage>
        <taxon>Bacteria</taxon>
        <taxon>Bacillati</taxon>
        <taxon>Bacillota</taxon>
        <taxon>Bacilli</taxon>
        <taxon>Bacillales</taxon>
        <taxon>Alicyclobacillaceae</taxon>
        <taxon>Alicyclobacillus</taxon>
    </lineage>
</organism>
<dbReference type="SMART" id="SM00382">
    <property type="entry name" value="AAA"/>
    <property type="match status" value="1"/>
</dbReference>
<dbReference type="Proteomes" id="UP000663505">
    <property type="component" value="Chromosome"/>
</dbReference>
<evidence type="ECO:0000256" key="7">
    <source>
        <dbReference type="PROSITE-ProRule" id="PRU00703"/>
    </source>
</evidence>
<dbReference type="PROSITE" id="PS51371">
    <property type="entry name" value="CBS"/>
    <property type="match status" value="2"/>
</dbReference>
<evidence type="ECO:0000256" key="5">
    <source>
        <dbReference type="ARBA" id="ARBA00022970"/>
    </source>
</evidence>
<evidence type="ECO:0000259" key="9">
    <source>
        <dbReference type="PROSITE" id="PS50893"/>
    </source>
</evidence>
<dbReference type="AlphaFoldDB" id="A0A9X7Z8B6"/>
<dbReference type="GO" id="GO:0015418">
    <property type="term" value="F:ABC-type quaternary ammonium compound transporting activity"/>
    <property type="evidence" value="ECO:0007669"/>
    <property type="project" value="UniProtKB-EC"/>
</dbReference>
<comment type="catalytic activity">
    <reaction evidence="8">
        <text>a quaternary ammonium(out) + ATP + H2O = a quaternary ammonium(in) + ADP + phosphate + H(+)</text>
        <dbReference type="Rhea" id="RHEA:11036"/>
        <dbReference type="ChEBI" id="CHEBI:15377"/>
        <dbReference type="ChEBI" id="CHEBI:15378"/>
        <dbReference type="ChEBI" id="CHEBI:30616"/>
        <dbReference type="ChEBI" id="CHEBI:35267"/>
        <dbReference type="ChEBI" id="CHEBI:43474"/>
        <dbReference type="ChEBI" id="CHEBI:456216"/>
    </reaction>
</comment>
<dbReference type="InterPro" id="IPR017871">
    <property type="entry name" value="ABC_transporter-like_CS"/>
</dbReference>
<gene>
    <name evidence="11" type="ORF">JZ786_20690</name>
</gene>
<dbReference type="Pfam" id="PF00005">
    <property type="entry name" value="ABC_tran"/>
    <property type="match status" value="1"/>
</dbReference>
<evidence type="ECO:0000256" key="3">
    <source>
        <dbReference type="ARBA" id="ARBA00022741"/>
    </source>
</evidence>
<evidence type="ECO:0000313" key="11">
    <source>
        <dbReference type="EMBL" id="QSO50029.1"/>
    </source>
</evidence>
<evidence type="ECO:0000256" key="8">
    <source>
        <dbReference type="RuleBase" id="RU369116"/>
    </source>
</evidence>
<keyword evidence="5" id="KW-0029">Amino-acid transport</keyword>
<reference evidence="11 12" key="1">
    <citation type="submission" date="2021-02" db="EMBL/GenBank/DDBJ databases">
        <title>Alicyclobacillus curvatus sp. nov. and Alicyclobacillus mengziensis sp. nov., two acidophilic bacteria isolated from acid mine drainage.</title>
        <authorList>
            <person name="Huang Y."/>
        </authorList>
    </citation>
    <scope>NUCLEOTIDE SEQUENCE [LARGE SCALE GENOMIC DNA]</scope>
    <source>
        <strain evidence="11 12">S30H14</strain>
    </source>
</reference>
<keyword evidence="8" id="KW-0997">Cell inner membrane</keyword>
<dbReference type="InterPro" id="IPR000644">
    <property type="entry name" value="CBS_dom"/>
</dbReference>
<comment type="subcellular location">
    <subcellularLocation>
        <location evidence="8">Cell inner membrane</location>
        <topology evidence="8">Peripheral membrane protein</topology>
    </subcellularLocation>
</comment>
<dbReference type="PROSITE" id="PS00211">
    <property type="entry name" value="ABC_TRANSPORTER_1"/>
    <property type="match status" value="1"/>
</dbReference>
<dbReference type="InterPro" id="IPR005892">
    <property type="entry name" value="Gly-betaine_transp_ATP-bd"/>
</dbReference>
<dbReference type="NCBIfam" id="TIGR01186">
    <property type="entry name" value="proV"/>
    <property type="match status" value="1"/>
</dbReference>
<dbReference type="InterPro" id="IPR046342">
    <property type="entry name" value="CBS_dom_sf"/>
</dbReference>
<dbReference type="InterPro" id="IPR003439">
    <property type="entry name" value="ABC_transporter-like_ATP-bd"/>
</dbReference>
<keyword evidence="2 8" id="KW-0813">Transport</keyword>
<accession>A0A9X7Z8B6</accession>
<comment type="subunit">
    <text evidence="8">The complex is probably composed of two ATP-binding proteins, two transmembrane proteins and a solute-binding protein.</text>
</comment>
<feature type="domain" description="CBS" evidence="10">
    <location>
        <begin position="259"/>
        <end position="319"/>
    </location>
</feature>
<feature type="domain" description="CBS" evidence="10">
    <location>
        <begin position="320"/>
        <end position="376"/>
    </location>
</feature>
<keyword evidence="4 8" id="KW-0067">ATP-binding</keyword>
<evidence type="ECO:0000256" key="2">
    <source>
        <dbReference type="ARBA" id="ARBA00022448"/>
    </source>
</evidence>
<dbReference type="PROSITE" id="PS50893">
    <property type="entry name" value="ABC_TRANSPORTER_2"/>
    <property type="match status" value="1"/>
</dbReference>
<dbReference type="GO" id="GO:0006970">
    <property type="term" value="P:response to osmotic stress"/>
    <property type="evidence" value="ECO:0007669"/>
    <property type="project" value="UniProtKB-ARBA"/>
</dbReference>
<dbReference type="GO" id="GO:0005886">
    <property type="term" value="C:plasma membrane"/>
    <property type="evidence" value="ECO:0007669"/>
    <property type="project" value="UniProtKB-SubCell"/>
</dbReference>
<dbReference type="Gene3D" id="3.10.580.10">
    <property type="entry name" value="CBS-domain"/>
    <property type="match status" value="1"/>
</dbReference>
<dbReference type="GO" id="GO:0016887">
    <property type="term" value="F:ATP hydrolysis activity"/>
    <property type="evidence" value="ECO:0007669"/>
    <property type="project" value="UniProtKB-UniRule"/>
</dbReference>
<dbReference type="SMART" id="SM00116">
    <property type="entry name" value="CBS"/>
    <property type="match status" value="2"/>
</dbReference>
<keyword evidence="8" id="KW-0472">Membrane</keyword>
<keyword evidence="12" id="KW-1185">Reference proteome</keyword>
<name>A0A9X7Z8B6_9BACL</name>
<dbReference type="SUPFAM" id="SSF52540">
    <property type="entry name" value="P-loop containing nucleoside triphosphate hydrolases"/>
    <property type="match status" value="1"/>
</dbReference>
<evidence type="ECO:0000313" key="12">
    <source>
        <dbReference type="Proteomes" id="UP000663505"/>
    </source>
</evidence>
<dbReference type="FunFam" id="3.40.50.300:FF:000201">
    <property type="entry name" value="Glycine betaine/L-proline ABC transporter ATP-binding protein"/>
    <property type="match status" value="1"/>
</dbReference>
<evidence type="ECO:0000256" key="1">
    <source>
        <dbReference type="ARBA" id="ARBA00005417"/>
    </source>
</evidence>
<dbReference type="CDD" id="cd03294">
    <property type="entry name" value="ABC_Pro_Gly_Betaine"/>
    <property type="match status" value="1"/>
</dbReference>
<comment type="similarity">
    <text evidence="1 8">Belongs to the ABC transporter superfamily.</text>
</comment>
<dbReference type="Gene3D" id="3.40.50.300">
    <property type="entry name" value="P-loop containing nucleotide triphosphate hydrolases"/>
    <property type="match status" value="1"/>
</dbReference>
<protein>
    <recommendedName>
        <fullName evidence="8">Quaternary amine transport ATP-binding protein</fullName>
        <ecNumber evidence="8">7.6.2.9</ecNumber>
    </recommendedName>
</protein>
<dbReference type="KEGG" id="afx:JZ786_20690"/>
<dbReference type="InterPro" id="IPR051921">
    <property type="entry name" value="ABC_osmolyte_uptake_ATP-bind"/>
</dbReference>
<feature type="domain" description="ABC transporter" evidence="9">
    <location>
        <begin position="8"/>
        <end position="244"/>
    </location>
</feature>
<dbReference type="PANTHER" id="PTHR43869">
    <property type="entry name" value="GLYCINE BETAINE/PROLINE BETAINE TRANSPORT SYSTEM ATP-BINDING PROTEIN PROV"/>
    <property type="match status" value="1"/>
</dbReference>
<dbReference type="InterPro" id="IPR027417">
    <property type="entry name" value="P-loop_NTPase"/>
</dbReference>
<evidence type="ECO:0000256" key="4">
    <source>
        <dbReference type="ARBA" id="ARBA00022840"/>
    </source>
</evidence>
<keyword evidence="6 7" id="KW-0129">CBS domain</keyword>
<dbReference type="PANTHER" id="PTHR43869:SF1">
    <property type="entry name" value="GLYCINE BETAINE_PROLINE BETAINE TRANSPORT SYSTEM ATP-BINDING PROTEIN PROV"/>
    <property type="match status" value="1"/>
</dbReference>
<evidence type="ECO:0000259" key="10">
    <source>
        <dbReference type="PROSITE" id="PS51371"/>
    </source>
</evidence>